<dbReference type="AlphaFoldDB" id="A0A1D2QSU6"/>
<evidence type="ECO:0000313" key="2">
    <source>
        <dbReference type="Proteomes" id="UP000242502"/>
    </source>
</evidence>
<dbReference type="InterPro" id="IPR035093">
    <property type="entry name" value="RelE/ParE_toxin_dom_sf"/>
</dbReference>
<proteinExistence type="predicted"/>
<organism evidence="1 2">
    <name type="scientific">Candidatus Endobugula sertula</name>
    <name type="common">Bugula neritina bacterial symbiont</name>
    <dbReference type="NCBI Taxonomy" id="62101"/>
    <lineage>
        <taxon>Bacteria</taxon>
        <taxon>Pseudomonadati</taxon>
        <taxon>Pseudomonadota</taxon>
        <taxon>Gammaproteobacteria</taxon>
        <taxon>Cellvibrionales</taxon>
        <taxon>Cellvibrionaceae</taxon>
        <taxon>Candidatus Endobugula</taxon>
    </lineage>
</organism>
<evidence type="ECO:0008006" key="3">
    <source>
        <dbReference type="Google" id="ProtNLM"/>
    </source>
</evidence>
<comment type="caution">
    <text evidence="1">The sequence shown here is derived from an EMBL/GenBank/DDBJ whole genome shotgun (WGS) entry which is preliminary data.</text>
</comment>
<reference evidence="1 2" key="1">
    <citation type="journal article" date="2016" name="Appl. Environ. Microbiol.">
        <title>Lack of Overt Genome Reduction in the Bryostatin-Producing Bryozoan Symbiont "Candidatus Endobugula sertula".</title>
        <authorList>
            <person name="Miller I.J."/>
            <person name="Vanee N."/>
            <person name="Fong S.S."/>
            <person name="Lim-Fong G.E."/>
            <person name="Kwan J.C."/>
        </authorList>
    </citation>
    <scope>NUCLEOTIDE SEQUENCE [LARGE SCALE GENOMIC DNA]</scope>
    <source>
        <strain evidence="1">AB1-4</strain>
    </source>
</reference>
<dbReference type="Gene3D" id="3.30.2310.20">
    <property type="entry name" value="RelE-like"/>
    <property type="match status" value="1"/>
</dbReference>
<accession>A0A1D2QSU6</accession>
<gene>
    <name evidence="1" type="ORF">AB835_02750</name>
</gene>
<dbReference type="EMBL" id="MDLC01000006">
    <property type="protein sequence ID" value="ODS24662.1"/>
    <property type="molecule type" value="Genomic_DNA"/>
</dbReference>
<sequence length="109" mass="13038">MKIQILETAELGIRWMKRYFLSNPQLHSADAFHNYNSAKKLLKEHPYTGEKYESHDEVRELNISKTTFSILYTFKLDTIYIMDIRDQRGNRSADALKKYTTELRKKYDL</sequence>
<evidence type="ECO:0000313" key="1">
    <source>
        <dbReference type="EMBL" id="ODS24662.1"/>
    </source>
</evidence>
<dbReference type="STRING" id="62101.AB835_02750"/>
<dbReference type="Proteomes" id="UP000242502">
    <property type="component" value="Unassembled WGS sequence"/>
</dbReference>
<protein>
    <recommendedName>
        <fullName evidence="3">Addiction module toxin RelE</fullName>
    </recommendedName>
</protein>
<name>A0A1D2QSU6_9GAMM</name>